<keyword evidence="7 8" id="KW-0472">Membrane</keyword>
<dbReference type="OrthoDB" id="9806926at2"/>
<feature type="transmembrane region" description="Helical" evidence="8">
    <location>
        <begin position="170"/>
        <end position="191"/>
    </location>
</feature>
<dbReference type="PROSITE" id="PS00873">
    <property type="entry name" value="NA_ALANINE_SYMP"/>
    <property type="match status" value="1"/>
</dbReference>
<comment type="subcellular location">
    <subcellularLocation>
        <location evidence="8">Cell inner membrane</location>
        <topology evidence="8">Multi-pass membrane protein</topology>
    </subcellularLocation>
    <subcellularLocation>
        <location evidence="1">Cell membrane</location>
        <topology evidence="1">Multi-pass membrane protein</topology>
    </subcellularLocation>
</comment>
<dbReference type="AlphaFoldDB" id="A0A4P7P1M0"/>
<accession>A0A4P7P1M0</accession>
<dbReference type="NCBIfam" id="TIGR00835">
    <property type="entry name" value="agcS"/>
    <property type="match status" value="1"/>
</dbReference>
<protein>
    <submittedName>
        <fullName evidence="9">Amino-acid carrier protein AlsT</fullName>
    </submittedName>
</protein>
<dbReference type="EMBL" id="CP032096">
    <property type="protein sequence ID" value="QBZ84070.1"/>
    <property type="molecule type" value="Genomic_DNA"/>
</dbReference>
<evidence type="ECO:0000256" key="4">
    <source>
        <dbReference type="ARBA" id="ARBA00022475"/>
    </source>
</evidence>
<dbReference type="Pfam" id="PF01235">
    <property type="entry name" value="Na_Ala_symp"/>
    <property type="match status" value="1"/>
</dbReference>
<reference evidence="9 10" key="1">
    <citation type="submission" date="2018-08" db="EMBL/GenBank/DDBJ databases">
        <title>Horizontal acquisition of hydrogen conversion ability and other habitat adaptations in Hydrogenovibrio crunogenus strains.</title>
        <authorList>
            <person name="Gonnella G."/>
            <person name="Adam N."/>
            <person name="Perner M."/>
        </authorList>
    </citation>
    <scope>NUCLEOTIDE SEQUENCE [LARGE SCALE GENOMIC DNA]</scope>
    <source>
        <strain evidence="9 10">SP-41</strain>
    </source>
</reference>
<feature type="transmembrane region" description="Helical" evidence="8">
    <location>
        <begin position="376"/>
        <end position="398"/>
    </location>
</feature>
<feature type="transmembrane region" description="Helical" evidence="8">
    <location>
        <begin position="197"/>
        <end position="218"/>
    </location>
</feature>
<feature type="transmembrane region" description="Helical" evidence="8">
    <location>
        <begin position="129"/>
        <end position="149"/>
    </location>
</feature>
<comment type="caution">
    <text evidence="8">Lacks conserved residue(s) required for the propagation of feature annotation.</text>
</comment>
<dbReference type="Proteomes" id="UP000296201">
    <property type="component" value="Chromosome"/>
</dbReference>
<evidence type="ECO:0000256" key="5">
    <source>
        <dbReference type="ARBA" id="ARBA00022692"/>
    </source>
</evidence>
<dbReference type="PANTHER" id="PTHR30330">
    <property type="entry name" value="AGSS FAMILY TRANSPORTER, SODIUM-ALANINE"/>
    <property type="match status" value="1"/>
</dbReference>
<evidence type="ECO:0000256" key="8">
    <source>
        <dbReference type="RuleBase" id="RU363064"/>
    </source>
</evidence>
<evidence type="ECO:0000313" key="9">
    <source>
        <dbReference type="EMBL" id="QBZ84070.1"/>
    </source>
</evidence>
<evidence type="ECO:0000256" key="6">
    <source>
        <dbReference type="ARBA" id="ARBA00022989"/>
    </source>
</evidence>
<keyword evidence="8" id="KW-0997">Cell inner membrane</keyword>
<evidence type="ECO:0000256" key="1">
    <source>
        <dbReference type="ARBA" id="ARBA00004651"/>
    </source>
</evidence>
<keyword evidence="6 8" id="KW-1133">Transmembrane helix</keyword>
<feature type="transmembrane region" description="Helical" evidence="8">
    <location>
        <begin position="331"/>
        <end position="356"/>
    </location>
</feature>
<name>A0A4P7P1M0_9GAMM</name>
<keyword evidence="5 8" id="KW-0812">Transmembrane</keyword>
<evidence type="ECO:0000256" key="3">
    <source>
        <dbReference type="ARBA" id="ARBA00022448"/>
    </source>
</evidence>
<evidence type="ECO:0000256" key="7">
    <source>
        <dbReference type="ARBA" id="ARBA00023136"/>
    </source>
</evidence>
<evidence type="ECO:0000256" key="2">
    <source>
        <dbReference type="ARBA" id="ARBA00009261"/>
    </source>
</evidence>
<organism evidence="9 10">
    <name type="scientific">Hydrogenovibrio crunogenus</name>
    <dbReference type="NCBI Taxonomy" id="39765"/>
    <lineage>
        <taxon>Bacteria</taxon>
        <taxon>Pseudomonadati</taxon>
        <taxon>Pseudomonadota</taxon>
        <taxon>Gammaproteobacteria</taxon>
        <taxon>Thiotrichales</taxon>
        <taxon>Piscirickettsiaceae</taxon>
        <taxon>Hydrogenovibrio</taxon>
    </lineage>
</organism>
<feature type="transmembrane region" description="Helical" evidence="8">
    <location>
        <begin position="239"/>
        <end position="258"/>
    </location>
</feature>
<comment type="similarity">
    <text evidence="2 8">Belongs to the alanine or glycine:cation symporter (AGCS) (TC 2.A.25) family.</text>
</comment>
<dbReference type="PANTHER" id="PTHR30330:SF3">
    <property type="entry name" value="TRANSCRIPTIONAL REGULATOR, LRP FAMILY"/>
    <property type="match status" value="1"/>
</dbReference>
<proteinExistence type="inferred from homology"/>
<feature type="transmembrane region" description="Helical" evidence="8">
    <location>
        <begin position="291"/>
        <end position="311"/>
    </location>
</feature>
<keyword evidence="10" id="KW-1185">Reference proteome</keyword>
<sequence length="434" mass="47135">MLILLVGGGLWFTFYARLQPFRHFRHSIALLTGRYDRRYAQGDLTHRQALSAALAGTLGLGNIAGVALAISAGGPGAIFWMWVTALVGVSTKYYTCSLGIMYRGHDSLGQLQGGPMYIVQEGLGKKWQALAMLFAIAGLFGTFPSFQVNQLVEVMRTQTLTADWVSQIPFFNWAFGIALALLVGSVIWGGLQRVAHLSVALVPSMVIGYLLITVWILGQHASDIPHYFQLIFTEAWQPSALTGGLLGVIIIGVSRGAFSNEAGIGTEVMAHSAAKTNEPIREGLVASLGPVIDTLIVCSCTALIIIASDVWQHADGIQGVQMTMLAFSQELGLFGEIFLALMVLVLSLTTIFTFWYYGSKCFSFLLGAEYADFYKYLYLAMIVIGAVMSMEVIFNFMIGMYGLMAIPTMVATLLLAPKVNAAAKIYFSELAKKP</sequence>
<dbReference type="GO" id="GO:0005283">
    <property type="term" value="F:amino acid:sodium symporter activity"/>
    <property type="evidence" value="ECO:0007669"/>
    <property type="project" value="InterPro"/>
</dbReference>
<gene>
    <name evidence="9" type="primary">alsT</name>
    <name evidence="9" type="ORF">GHNINEIG_02145</name>
</gene>
<keyword evidence="3 8" id="KW-0813">Transport</keyword>
<keyword evidence="8" id="KW-0769">Symport</keyword>
<evidence type="ECO:0000313" key="10">
    <source>
        <dbReference type="Proteomes" id="UP000296201"/>
    </source>
</evidence>
<dbReference type="PRINTS" id="PR00175">
    <property type="entry name" value="NAALASMPORT"/>
</dbReference>
<dbReference type="GO" id="GO:0005886">
    <property type="term" value="C:plasma membrane"/>
    <property type="evidence" value="ECO:0007669"/>
    <property type="project" value="UniProtKB-SubCell"/>
</dbReference>
<keyword evidence="4" id="KW-1003">Cell membrane</keyword>
<dbReference type="InterPro" id="IPR001463">
    <property type="entry name" value="Na/Ala_symport"/>
</dbReference>